<name>A0ABR4MZ31_9FUNG</name>
<comment type="similarity">
    <text evidence="2 8">Belongs to the methyltransferase superfamily. RRP8 family.</text>
</comment>
<dbReference type="InterPro" id="IPR042036">
    <property type="entry name" value="RRP8_N"/>
</dbReference>
<organism evidence="10 11">
    <name type="scientific">Polyrhizophydium stewartii</name>
    <dbReference type="NCBI Taxonomy" id="2732419"/>
    <lineage>
        <taxon>Eukaryota</taxon>
        <taxon>Fungi</taxon>
        <taxon>Fungi incertae sedis</taxon>
        <taxon>Chytridiomycota</taxon>
        <taxon>Chytridiomycota incertae sedis</taxon>
        <taxon>Chytridiomycetes</taxon>
        <taxon>Rhizophydiales</taxon>
        <taxon>Rhizophydiales incertae sedis</taxon>
        <taxon>Polyrhizophydium</taxon>
    </lineage>
</organism>
<evidence type="ECO:0000256" key="5">
    <source>
        <dbReference type="ARBA" id="ARBA00022679"/>
    </source>
</evidence>
<evidence type="ECO:0000256" key="3">
    <source>
        <dbReference type="ARBA" id="ARBA00022552"/>
    </source>
</evidence>
<dbReference type="SUPFAM" id="SSF53335">
    <property type="entry name" value="S-adenosyl-L-methionine-dependent methyltransferases"/>
    <property type="match status" value="1"/>
</dbReference>
<comment type="subcellular location">
    <subcellularLocation>
        <location evidence="1 8">Nucleus</location>
        <location evidence="1 8">Nucleolus</location>
    </subcellularLocation>
</comment>
<evidence type="ECO:0000256" key="8">
    <source>
        <dbReference type="RuleBase" id="RU365074"/>
    </source>
</evidence>
<keyword evidence="4 8" id="KW-0489">Methyltransferase</keyword>
<evidence type="ECO:0000313" key="10">
    <source>
        <dbReference type="EMBL" id="KAL2912547.1"/>
    </source>
</evidence>
<reference evidence="10 11" key="1">
    <citation type="submission" date="2023-09" db="EMBL/GenBank/DDBJ databases">
        <title>Pangenome analysis of Batrachochytrium dendrobatidis and related Chytrids.</title>
        <authorList>
            <person name="Yacoub M.N."/>
            <person name="Stajich J.E."/>
            <person name="James T.Y."/>
        </authorList>
    </citation>
    <scope>NUCLEOTIDE SEQUENCE [LARGE SCALE GENOMIC DNA]</scope>
    <source>
        <strain evidence="10 11">JEL0888</strain>
    </source>
</reference>
<dbReference type="Proteomes" id="UP001527925">
    <property type="component" value="Unassembled WGS sequence"/>
</dbReference>
<keyword evidence="7 8" id="KW-0539">Nucleus</keyword>
<protein>
    <recommendedName>
        <fullName evidence="8">Ribosomal RNA-processing protein 8</fullName>
        <ecNumber evidence="8">2.1.1.-</ecNumber>
    </recommendedName>
</protein>
<evidence type="ECO:0000256" key="9">
    <source>
        <dbReference type="SAM" id="MobiDB-lite"/>
    </source>
</evidence>
<sequence>MQPAPAAQQQQPRTGAHTRHAAADALLGGAIRFLESCPGVADVRVAMRPPCSPSLVAVWERSHGRQLPADLADFLLVADGICVAWGVDFGGGYERMQLGTMHIESLERIVPVVVTDGVGAPDPPADAADAAEGRPPGPAFVIADCTPTGTVCLCFPREPSASQQLVWFHNAADSTWMPIAATFSCYFRLMVSHLGIDGWQLGLTRSGLPRHAADWLCFFAPERAAWTTADASQQRSKLGTQPASPAFGIDRVLKLVQIVAKDGGRAQSASAPPAPSGSSATPQPPAQALSKAAEAKKAAAADDKPKPTTPSEAVAGSLSEMQAKMQRKLAGAKFRWINERLYTTSSADAVQMFSEQPELFEIYHSGFSSQVEDWPTNPVDVFLADLRKKPPGTVIADMGCGEAKIAQTLHGSMTVHSFDLVAGNDFITACDIAHVPLAASSCDVVVFCLSLMGTNFVDFLKEARRILKSGGELKIAEVVSRISDMDQFDTSNKMFVVAEFTKTGKPRGDAAAEALSLKPCIYKRR</sequence>
<dbReference type="EMBL" id="JADGIZ020000062">
    <property type="protein sequence ID" value="KAL2912547.1"/>
    <property type="molecule type" value="Genomic_DNA"/>
</dbReference>
<comment type="caution">
    <text evidence="10">The sequence shown here is derived from an EMBL/GenBank/DDBJ whole genome shotgun (WGS) entry which is preliminary data.</text>
</comment>
<dbReference type="PANTHER" id="PTHR12787:SF0">
    <property type="entry name" value="RIBOSOMAL RNA-PROCESSING PROTEIN 8"/>
    <property type="match status" value="1"/>
</dbReference>
<feature type="compositionally biased region" description="Basic and acidic residues" evidence="9">
    <location>
        <begin position="293"/>
        <end position="306"/>
    </location>
</feature>
<evidence type="ECO:0000256" key="4">
    <source>
        <dbReference type="ARBA" id="ARBA00022603"/>
    </source>
</evidence>
<evidence type="ECO:0000256" key="1">
    <source>
        <dbReference type="ARBA" id="ARBA00004604"/>
    </source>
</evidence>
<dbReference type="InterPro" id="IPR037883">
    <property type="entry name" value="Knr4/Smi1-like_sf"/>
</dbReference>
<dbReference type="Gene3D" id="3.40.50.150">
    <property type="entry name" value="Vaccinia Virus protein VP39"/>
    <property type="match status" value="1"/>
</dbReference>
<gene>
    <name evidence="10" type="primary">RRP8_2</name>
    <name evidence="10" type="ORF">HK105_207945</name>
</gene>
<accession>A0ABR4MZ31</accession>
<dbReference type="SUPFAM" id="SSF160631">
    <property type="entry name" value="SMI1/KNR4-like"/>
    <property type="match status" value="1"/>
</dbReference>
<comment type="function">
    <text evidence="8">S-adenosyl-L-methionine-dependent methyltransferase that specifically methylates the N(1) position of adenine in helix 25.1 in 25S rRNA. Required both for ribosomal 40S and 60S subunits biogenesis. Required for efficient pre-rRNA cleavage at site A2.</text>
</comment>
<evidence type="ECO:0000256" key="7">
    <source>
        <dbReference type="ARBA" id="ARBA00023242"/>
    </source>
</evidence>
<keyword evidence="5 8" id="KW-0808">Transferase</keyword>
<dbReference type="InterPro" id="IPR029063">
    <property type="entry name" value="SAM-dependent_MTases_sf"/>
</dbReference>
<dbReference type="EC" id="2.1.1.-" evidence="8"/>
<evidence type="ECO:0000256" key="2">
    <source>
        <dbReference type="ARBA" id="ARBA00006301"/>
    </source>
</evidence>
<dbReference type="PANTHER" id="PTHR12787">
    <property type="entry name" value="RIBOSOMAL RNA-PROCESSING PROTEIN 8"/>
    <property type="match status" value="1"/>
</dbReference>
<evidence type="ECO:0000256" key="6">
    <source>
        <dbReference type="ARBA" id="ARBA00022691"/>
    </source>
</evidence>
<dbReference type="GO" id="GO:0106142">
    <property type="term" value="F:rRNA (adenine-N1-)-methyltransferase activity"/>
    <property type="evidence" value="ECO:0007669"/>
    <property type="project" value="UniProtKB-EC"/>
</dbReference>
<keyword evidence="6 8" id="KW-0949">S-adenosyl-L-methionine</keyword>
<feature type="compositionally biased region" description="Low complexity" evidence="9">
    <location>
        <begin position="266"/>
        <end position="292"/>
    </location>
</feature>
<proteinExistence type="inferred from homology"/>
<dbReference type="Pfam" id="PF05148">
    <property type="entry name" value="Methyltransf_8"/>
    <property type="match status" value="1"/>
</dbReference>
<dbReference type="InterPro" id="IPR007823">
    <property type="entry name" value="RRP8"/>
</dbReference>
<evidence type="ECO:0000313" key="11">
    <source>
        <dbReference type="Proteomes" id="UP001527925"/>
    </source>
</evidence>
<dbReference type="Gene3D" id="1.10.10.2150">
    <property type="entry name" value="Ribosomal RNA-processing protein 8, N-terminal domain"/>
    <property type="match status" value="1"/>
</dbReference>
<feature type="region of interest" description="Disordered" evidence="9">
    <location>
        <begin position="264"/>
        <end position="318"/>
    </location>
</feature>
<keyword evidence="11" id="KW-1185">Reference proteome</keyword>
<keyword evidence="3 8" id="KW-0698">rRNA processing</keyword>
<dbReference type="CDD" id="cd02440">
    <property type="entry name" value="AdoMet_MTases"/>
    <property type="match status" value="1"/>
</dbReference>